<gene>
    <name evidence="2" type="ORF">LCGC14_0710320</name>
</gene>
<protein>
    <recommendedName>
        <fullName evidence="3">DUF4129 domain-containing protein</fullName>
    </recommendedName>
</protein>
<proteinExistence type="predicted"/>
<dbReference type="AlphaFoldDB" id="A0A0F9QJS3"/>
<sequence>MIQTIKKKKKSFHRLEKRLSAIILIFIFFGIVFNILSNSSLINKNLSHHIDKNPKLSFLWATLDMTNPGEVNNTQFYHSTVISVEGRIYNRIDNSSKQSINVAIEVDDVVDMSYTDATDPQGRFDINYIVDPFLDIYSSHKIEVFVTDVEPGGPGSEIEYHHFYTIFVNATSYFDIPSYDDPTIPKLTGEDFSLDGFLRYDNGNGISSEIVNFYWFEGATIISQGSYPTEVLGSLSNNLTIPVTLASQLTLKFNYSNPPFVEYSQIFIVNIKIFSNVAWNVVYDNNPTAGGLYTLSGTLSSFTDPSLKLSNRNVDVYFNGSFEVTVTTRTDGSFTSSFTLPPQNGTVPIELEMENSAGKILTSGPQDVLVKNRPAGSGGGGPTLPPMLVFSLIFFPILIGIVVGLAVYGFFFYKKQEAESRVVNIPLESKIINLKILKDTGRLEESLSYLFNAIYMDLVNAKYNRTRNENETIRDFAIISVKELKLTPSSIYPFIQQVEEIIYGKPFNITEKDFYKTVDLFSPIYFQLTGHNFVLNF</sequence>
<evidence type="ECO:0008006" key="3">
    <source>
        <dbReference type="Google" id="ProtNLM"/>
    </source>
</evidence>
<name>A0A0F9QJS3_9ZZZZ</name>
<feature type="transmembrane region" description="Helical" evidence="1">
    <location>
        <begin position="387"/>
        <end position="411"/>
    </location>
</feature>
<evidence type="ECO:0000256" key="1">
    <source>
        <dbReference type="SAM" id="Phobius"/>
    </source>
</evidence>
<keyword evidence="1" id="KW-0812">Transmembrane</keyword>
<reference evidence="2" key="1">
    <citation type="journal article" date="2015" name="Nature">
        <title>Complex archaea that bridge the gap between prokaryotes and eukaryotes.</title>
        <authorList>
            <person name="Spang A."/>
            <person name="Saw J.H."/>
            <person name="Jorgensen S.L."/>
            <person name="Zaremba-Niedzwiedzka K."/>
            <person name="Martijn J."/>
            <person name="Lind A.E."/>
            <person name="van Eijk R."/>
            <person name="Schleper C."/>
            <person name="Guy L."/>
            <person name="Ettema T.J."/>
        </authorList>
    </citation>
    <scope>NUCLEOTIDE SEQUENCE</scope>
</reference>
<accession>A0A0F9QJS3</accession>
<evidence type="ECO:0000313" key="2">
    <source>
        <dbReference type="EMBL" id="KKN42734.1"/>
    </source>
</evidence>
<keyword evidence="1" id="KW-1133">Transmembrane helix</keyword>
<dbReference type="EMBL" id="LAZR01001560">
    <property type="protein sequence ID" value="KKN42734.1"/>
    <property type="molecule type" value="Genomic_DNA"/>
</dbReference>
<keyword evidence="1" id="KW-0472">Membrane</keyword>
<feature type="transmembrane region" description="Helical" evidence="1">
    <location>
        <begin position="21"/>
        <end position="42"/>
    </location>
</feature>
<organism evidence="2">
    <name type="scientific">marine sediment metagenome</name>
    <dbReference type="NCBI Taxonomy" id="412755"/>
    <lineage>
        <taxon>unclassified sequences</taxon>
        <taxon>metagenomes</taxon>
        <taxon>ecological metagenomes</taxon>
    </lineage>
</organism>
<comment type="caution">
    <text evidence="2">The sequence shown here is derived from an EMBL/GenBank/DDBJ whole genome shotgun (WGS) entry which is preliminary data.</text>
</comment>